<dbReference type="InterPro" id="IPR019401">
    <property type="entry name" value="Znf_CHCC"/>
</dbReference>
<organism evidence="2 3">
    <name type="scientific">Pneumocystis murina (strain B123)</name>
    <name type="common">Mouse pneumocystis pneumonia agent</name>
    <name type="synonym">Pneumocystis carinii f. sp. muris</name>
    <dbReference type="NCBI Taxonomy" id="1069680"/>
    <lineage>
        <taxon>Eukaryota</taxon>
        <taxon>Fungi</taxon>
        <taxon>Dikarya</taxon>
        <taxon>Ascomycota</taxon>
        <taxon>Taphrinomycotina</taxon>
        <taxon>Pneumocystomycetes</taxon>
        <taxon>Pneumocystaceae</taxon>
        <taxon>Pneumocystis</taxon>
    </lineage>
</organism>
<dbReference type="PANTHER" id="PTHR13156">
    <property type="entry name" value="NADH-UBIQUINONE OXIDOREDUCTASE 13 KD-A SUBUNIT"/>
    <property type="match status" value="1"/>
</dbReference>
<evidence type="ECO:0000313" key="2">
    <source>
        <dbReference type="EMBL" id="EMR11846.1"/>
    </source>
</evidence>
<evidence type="ECO:0000313" key="3">
    <source>
        <dbReference type="Proteomes" id="UP000011958"/>
    </source>
</evidence>
<sequence length="103" mass="11729">MFFKKCFKHNINYRIAQSQKRSLKDFRVMGPRFEQTDFDLQPQPDPAIKLIANTPTRFSNQSIVSCNGGNGSLGHPKIYINLNKNEPVSCGYCMKSSKNMHSS</sequence>
<dbReference type="STRING" id="1069680.M7NXF0"/>
<accession>M7NXF0</accession>
<dbReference type="GO" id="GO:0005739">
    <property type="term" value="C:mitochondrion"/>
    <property type="evidence" value="ECO:0007669"/>
    <property type="project" value="GOC"/>
</dbReference>
<gene>
    <name evidence="2" type="ORF">PNEG_00268</name>
</gene>
<reference evidence="3" key="1">
    <citation type="journal article" date="2016" name="Nat. Commun.">
        <title>Genome analysis of three Pneumocystis species reveals adaptation mechanisms to life exclusively in mammalian hosts.</title>
        <authorList>
            <person name="Ma L."/>
            <person name="Chen Z."/>
            <person name="Huang D.W."/>
            <person name="Kutty G."/>
            <person name="Ishihara M."/>
            <person name="Wang H."/>
            <person name="Abouelleil A."/>
            <person name="Bishop L."/>
            <person name="Davey E."/>
            <person name="Deng R."/>
            <person name="Deng X."/>
            <person name="Fan L."/>
            <person name="Fantoni G."/>
            <person name="Fitzgerald M."/>
            <person name="Gogineni E."/>
            <person name="Goldberg J.M."/>
            <person name="Handley G."/>
            <person name="Hu X."/>
            <person name="Huber C."/>
            <person name="Jiao X."/>
            <person name="Jones K."/>
            <person name="Levin J.Z."/>
            <person name="Liu Y."/>
            <person name="Macdonald P."/>
            <person name="Melnikov A."/>
            <person name="Raley C."/>
            <person name="Sassi M."/>
            <person name="Sherman B.T."/>
            <person name="Song X."/>
            <person name="Sykes S."/>
            <person name="Tran B."/>
            <person name="Walsh L."/>
            <person name="Xia Y."/>
            <person name="Yang J."/>
            <person name="Young S."/>
            <person name="Zeng Q."/>
            <person name="Zheng X."/>
            <person name="Stephens R."/>
            <person name="Nusbaum C."/>
            <person name="Birren B.W."/>
            <person name="Azadi P."/>
            <person name="Lempicki R.A."/>
            <person name="Cuomo C.A."/>
            <person name="Kovacs J.A."/>
        </authorList>
    </citation>
    <scope>NUCLEOTIDE SEQUENCE [LARGE SCALE GENOMIC DNA]</scope>
    <source>
        <strain evidence="3">B123</strain>
    </source>
</reference>
<keyword evidence="3" id="KW-1185">Reference proteome</keyword>
<dbReference type="RefSeq" id="XP_007872141.1">
    <property type="nucleotide sequence ID" value="XM_007873950.1"/>
</dbReference>
<dbReference type="PANTHER" id="PTHR13156:SF0">
    <property type="entry name" value="NADH DEHYDROGENASE [UBIQUINONE] IRON-SULFUR PROTEIN 6, MITOCHONDRIAL"/>
    <property type="match status" value="1"/>
</dbReference>
<dbReference type="EMBL" id="AFWA02000005">
    <property type="protein sequence ID" value="EMR11846.1"/>
    <property type="molecule type" value="Genomic_DNA"/>
</dbReference>
<dbReference type="AlphaFoldDB" id="M7NXF0"/>
<proteinExistence type="predicted"/>
<name>M7NXF0_PNEMU</name>
<dbReference type="GO" id="GO:0006120">
    <property type="term" value="P:mitochondrial electron transport, NADH to ubiquinone"/>
    <property type="evidence" value="ECO:0007669"/>
    <property type="project" value="TreeGrafter"/>
</dbReference>
<dbReference type="OrthoDB" id="307899at2759"/>
<dbReference type="Pfam" id="PF10276">
    <property type="entry name" value="zf-CHCC"/>
    <property type="match status" value="1"/>
</dbReference>
<dbReference type="VEuPathDB" id="FungiDB:PNEG_00268"/>
<feature type="domain" description="Zinc finger CHCC-type" evidence="1">
    <location>
        <begin position="62"/>
        <end position="93"/>
    </location>
</feature>
<dbReference type="HOGENOM" id="CLU_178707_0_0_1"/>
<comment type="caution">
    <text evidence="2">The sequence shown here is derived from an EMBL/GenBank/DDBJ whole genome shotgun (WGS) entry which is preliminary data.</text>
</comment>
<dbReference type="GeneID" id="19893966"/>
<dbReference type="Proteomes" id="UP000011958">
    <property type="component" value="Unassembled WGS sequence"/>
</dbReference>
<dbReference type="Gene3D" id="2.60.260.40">
    <property type="entry name" value="q5lls5 like domains"/>
    <property type="match status" value="1"/>
</dbReference>
<dbReference type="eggNOG" id="KOG3456">
    <property type="taxonomic scope" value="Eukaryota"/>
</dbReference>
<protein>
    <recommendedName>
        <fullName evidence="1">Zinc finger CHCC-type domain-containing protein</fullName>
    </recommendedName>
</protein>
<evidence type="ECO:0000259" key="1">
    <source>
        <dbReference type="Pfam" id="PF10276"/>
    </source>
</evidence>